<name>F2EAT1_HORVV</name>
<sequence length="82" mass="8108">MQGSQRRPTAGRTCSGERRASCGSDVRPVAVGTSSGGRPEAGPEGAAAAVQQGAAARPGKQPARSGTDAARPCDSSVVDVTK</sequence>
<accession>F2EAT1</accession>
<dbReference type="EMBL" id="AK373256">
    <property type="protein sequence ID" value="BAK04453.1"/>
    <property type="molecule type" value="mRNA"/>
</dbReference>
<feature type="compositionally biased region" description="Low complexity" evidence="1">
    <location>
        <begin position="36"/>
        <end position="59"/>
    </location>
</feature>
<reference evidence="2" key="1">
    <citation type="journal article" date="2011" name="Plant Physiol.">
        <title>Comprehensive sequence analysis of 24,783 barley full-length cDNAs derived from 12 clone libraries.</title>
        <authorList>
            <person name="Matsumoto T."/>
            <person name="Tanaka T."/>
            <person name="Sakai H."/>
            <person name="Amano N."/>
            <person name="Kanamori H."/>
            <person name="Kurita K."/>
            <person name="Kikuta A."/>
            <person name="Kamiya K."/>
            <person name="Yamamoto M."/>
            <person name="Ikawa H."/>
            <person name="Fujii N."/>
            <person name="Hori K."/>
            <person name="Itoh T."/>
            <person name="Sato K."/>
        </authorList>
    </citation>
    <scope>NUCLEOTIDE SEQUENCE</scope>
    <source>
        <tissue evidence="2">Flower</tissue>
    </source>
</reference>
<evidence type="ECO:0000256" key="1">
    <source>
        <dbReference type="SAM" id="MobiDB-lite"/>
    </source>
</evidence>
<feature type="region of interest" description="Disordered" evidence="1">
    <location>
        <begin position="1"/>
        <end position="82"/>
    </location>
</feature>
<proteinExistence type="evidence at transcript level"/>
<organism evidence="2">
    <name type="scientific">Hordeum vulgare subsp. vulgare</name>
    <name type="common">Domesticated barley</name>
    <dbReference type="NCBI Taxonomy" id="112509"/>
    <lineage>
        <taxon>Eukaryota</taxon>
        <taxon>Viridiplantae</taxon>
        <taxon>Streptophyta</taxon>
        <taxon>Embryophyta</taxon>
        <taxon>Tracheophyta</taxon>
        <taxon>Spermatophyta</taxon>
        <taxon>Magnoliopsida</taxon>
        <taxon>Liliopsida</taxon>
        <taxon>Poales</taxon>
        <taxon>Poaceae</taxon>
        <taxon>BOP clade</taxon>
        <taxon>Pooideae</taxon>
        <taxon>Triticodae</taxon>
        <taxon>Triticeae</taxon>
        <taxon>Hordeinae</taxon>
        <taxon>Hordeum</taxon>
    </lineage>
</organism>
<dbReference type="AlphaFoldDB" id="F2EAT1"/>
<protein>
    <submittedName>
        <fullName evidence="2">Predicted protein</fullName>
    </submittedName>
</protein>
<evidence type="ECO:0000313" key="2">
    <source>
        <dbReference type="EMBL" id="BAK04453.1"/>
    </source>
</evidence>